<dbReference type="OrthoDB" id="9761985at2"/>
<dbReference type="SUPFAM" id="SSF53335">
    <property type="entry name" value="S-adenosyl-L-methionine-dependent methyltransferases"/>
    <property type="match status" value="1"/>
</dbReference>
<dbReference type="STRING" id="1288826.MSNKSG1_16696"/>
<sequence length="269" mass="30466">MCNTYVEMLGVGNKIFEARDSSGPVKVFDNDYERYLTFGSIYEQSCQKKSDPGFLMHEHTRAMILPLVFQDPGRAVVLGLGGGGLVNCLYHRFPDITLEAVERRQIVIDIARQYFLVPSDPRLTIRCEDAGVFMEEVGKGSVDLLFCDLFNANGLDEVQRHPGFLSDCHSMLSENGWVAFNYFNGHAETLDAIKSLEEQFEAVYTCYLFTGNLIVLAGKRSPDTDHAELVQRAKRLERHLGFPLVNYFLRLTAVTRENRTQLHMPGPVF</sequence>
<dbReference type="PANTHER" id="PTHR43317:SF1">
    <property type="entry name" value="THERMOSPERMINE SYNTHASE ACAULIS5"/>
    <property type="match status" value="1"/>
</dbReference>
<dbReference type="eggNOG" id="COG0421">
    <property type="taxonomic scope" value="Bacteria"/>
</dbReference>
<evidence type="ECO:0000256" key="1">
    <source>
        <dbReference type="ARBA" id="ARBA00023115"/>
    </source>
</evidence>
<keyword evidence="3" id="KW-1185">Reference proteome</keyword>
<dbReference type="PANTHER" id="PTHR43317">
    <property type="entry name" value="THERMOSPERMINE SYNTHASE ACAULIS5"/>
    <property type="match status" value="1"/>
</dbReference>
<dbReference type="PATRIC" id="fig|1288826.3.peg.3320"/>
<dbReference type="Proteomes" id="UP000011960">
    <property type="component" value="Unassembled WGS sequence"/>
</dbReference>
<dbReference type="AlphaFoldDB" id="M7CKQ8"/>
<dbReference type="InterPro" id="IPR029063">
    <property type="entry name" value="SAM-dependent_MTases_sf"/>
</dbReference>
<proteinExistence type="predicted"/>
<evidence type="ECO:0000313" key="2">
    <source>
        <dbReference type="EMBL" id="EMP54236.1"/>
    </source>
</evidence>
<organism evidence="2 3">
    <name type="scientific">Marinobacter santoriniensis NKSG1</name>
    <dbReference type="NCBI Taxonomy" id="1288826"/>
    <lineage>
        <taxon>Bacteria</taxon>
        <taxon>Pseudomonadati</taxon>
        <taxon>Pseudomonadota</taxon>
        <taxon>Gammaproteobacteria</taxon>
        <taxon>Pseudomonadales</taxon>
        <taxon>Marinobacteraceae</taxon>
        <taxon>Marinobacter</taxon>
    </lineage>
</organism>
<protein>
    <submittedName>
        <fullName evidence="2">Spermidine synthase</fullName>
    </submittedName>
</protein>
<dbReference type="RefSeq" id="WP_008940464.1">
    <property type="nucleotide sequence ID" value="NZ_APAT01000025.1"/>
</dbReference>
<name>M7CKQ8_9GAMM</name>
<reference evidence="2 3" key="1">
    <citation type="journal article" date="2013" name="Genome Announc.">
        <title>Genome Sequence of Hydrothermal Arsenic-Respiring Bacterium Marinobacter santoriniensis NKSG1T.</title>
        <authorList>
            <person name="Handley K.M."/>
            <person name="Upton M."/>
            <person name="Beatson S.A."/>
            <person name="Hery M."/>
            <person name="Lloyd J.R."/>
        </authorList>
    </citation>
    <scope>NUCLEOTIDE SEQUENCE [LARGE SCALE GENOMIC DNA]</scope>
    <source>
        <strain evidence="2 3">NKSG1</strain>
    </source>
</reference>
<gene>
    <name evidence="2" type="ORF">MSNKSG1_16696</name>
</gene>
<accession>M7CKQ8</accession>
<keyword evidence="1" id="KW-0620">Polyamine biosynthesis</keyword>
<dbReference type="EMBL" id="APAT01000025">
    <property type="protein sequence ID" value="EMP54236.1"/>
    <property type="molecule type" value="Genomic_DNA"/>
</dbReference>
<evidence type="ECO:0000313" key="3">
    <source>
        <dbReference type="Proteomes" id="UP000011960"/>
    </source>
</evidence>
<dbReference type="Gene3D" id="3.40.50.150">
    <property type="entry name" value="Vaccinia Virus protein VP39"/>
    <property type="match status" value="1"/>
</dbReference>
<dbReference type="GO" id="GO:0006596">
    <property type="term" value="P:polyamine biosynthetic process"/>
    <property type="evidence" value="ECO:0007669"/>
    <property type="project" value="UniProtKB-KW"/>
</dbReference>
<comment type="caution">
    <text evidence="2">The sequence shown here is derived from an EMBL/GenBank/DDBJ whole genome shotgun (WGS) entry which is preliminary data.</text>
</comment>